<name>H8MC28_RIEAD</name>
<dbReference type="KEGG" id="rai:RA0C_0260"/>
<proteinExistence type="predicted"/>
<gene>
    <name evidence="1" type="ORF">RA0C_0260</name>
</gene>
<dbReference type="HOGENOM" id="CLU_3204665_0_0_10"/>
<dbReference type="EMBL" id="CP003388">
    <property type="protein sequence ID" value="AFD55263.1"/>
    <property type="molecule type" value="Genomic_DNA"/>
</dbReference>
<accession>H8MC28</accession>
<dbReference type="PATRIC" id="fig|693978.17.peg.273"/>
<evidence type="ECO:0000313" key="1">
    <source>
        <dbReference type="EMBL" id="AFD55263.1"/>
    </source>
</evidence>
<protein>
    <submittedName>
        <fullName evidence="1">Uncharacterized protein</fullName>
    </submittedName>
</protein>
<dbReference type="AlphaFoldDB" id="H8MC28"/>
<dbReference type="Proteomes" id="UP000010093">
    <property type="component" value="Chromosome"/>
</dbReference>
<sequence>MSRWYFIFIKVEYASHKVMKKSSNNFKKQMSYFLIQSYLTIFAKL</sequence>
<organism evidence="1 2">
    <name type="scientific">Riemerella anatipestifer (strain ATCC 11845 / DSM 15868 / JCM 9532 / NCTC 11014)</name>
    <dbReference type="NCBI Taxonomy" id="693978"/>
    <lineage>
        <taxon>Bacteria</taxon>
        <taxon>Pseudomonadati</taxon>
        <taxon>Bacteroidota</taxon>
        <taxon>Flavobacteriia</taxon>
        <taxon>Flavobacteriales</taxon>
        <taxon>Weeksellaceae</taxon>
        <taxon>Riemerella</taxon>
    </lineage>
</organism>
<reference evidence="1 2" key="1">
    <citation type="journal article" date="2012" name="J. Bacteriol.">
        <title>Complete genome sequence of Riemerella anatipestifer reference strain.</title>
        <authorList>
            <person name="Wang X."/>
            <person name="Zhu D."/>
            <person name="Wang M."/>
            <person name="Cheng A."/>
            <person name="Jia R."/>
            <person name="Zhou Y."/>
            <person name="Chen Z."/>
            <person name="Luo Q."/>
            <person name="Liu F."/>
            <person name="Wang Y."/>
            <person name="Chen X.Y."/>
        </authorList>
    </citation>
    <scope>NUCLEOTIDE SEQUENCE [LARGE SCALE GENOMIC DNA]</scope>
    <source>
        <strain evidence="2">DSM 15868</strain>
    </source>
</reference>
<evidence type="ECO:0000313" key="2">
    <source>
        <dbReference type="Proteomes" id="UP000010093"/>
    </source>
</evidence>